<gene>
    <name evidence="1" type="primary">crtB</name>
</gene>
<dbReference type="EMBL" id="AB108679">
    <property type="protein sequence ID" value="BAC75675.1"/>
    <property type="molecule type" value="Genomic_DNA"/>
</dbReference>
<name>Q840Y0_9ACTN</name>
<reference evidence="1" key="1">
    <citation type="journal article" date="2004" name="Curr. Microbiol.">
        <title>Isolation of carotenoid-deficient mutant from alkylated dibenzothiophene desulfurizing nocardioform bacteria, Gordonia sp. TM414.</title>
        <authorList>
            <person name="Matsui T."/>
            <person name="Maruhashi K."/>
        </authorList>
    </citation>
    <scope>NUCLEOTIDE SEQUENCE</scope>
    <source>
        <strain evidence="1">TM414</strain>
    </source>
</reference>
<evidence type="ECO:0000313" key="1">
    <source>
        <dbReference type="EMBL" id="BAC75675.1"/>
    </source>
</evidence>
<dbReference type="InterPro" id="IPR008949">
    <property type="entry name" value="Isoprenoid_synthase_dom_sf"/>
</dbReference>
<proteinExistence type="predicted"/>
<dbReference type="PANTHER" id="PTHR31480">
    <property type="entry name" value="BIFUNCTIONAL LYCOPENE CYCLASE/PHYTOENE SYNTHASE"/>
    <property type="match status" value="1"/>
</dbReference>
<dbReference type="SUPFAM" id="SSF48576">
    <property type="entry name" value="Terpenoid synthases"/>
    <property type="match status" value="1"/>
</dbReference>
<dbReference type="AlphaFoldDB" id="Q840Y0"/>
<dbReference type="Gene3D" id="1.10.600.10">
    <property type="entry name" value="Farnesyl Diphosphate Synthase"/>
    <property type="match status" value="2"/>
</dbReference>
<sequence length="303" mass="33114">MMHLPGHAELVPPHRRYDAVAEASAALVIRSYSSSFGLASRLLAPAIRRDVRNIYALVRVADEIVDAPRPEQGLVDRSNELDQLEDQTSAAMITGSSSNLVVHAFARTARRVGIDLDLAGAVLRLDAFRPDRGRARLREPGVLHLRLCRGRRPHVPARVPRRRGESRSALRPPRARRARLGAAFQKINFLRDFGEDSDGLGRRYLVGLDPDSPDDAAWSLWLDDIDLDLTAAAAAIPHLPASSRVAVCTAHDLFAELTARLRESSAAEARLNRVRVPNAGKARIAAAAVARRGMPRTARGVDA</sequence>
<dbReference type="Pfam" id="PF00494">
    <property type="entry name" value="SQS_PSY"/>
    <property type="match status" value="1"/>
</dbReference>
<accession>Q840Y0</accession>
<dbReference type="InterPro" id="IPR002060">
    <property type="entry name" value="Squ/phyt_synthse"/>
</dbReference>
<dbReference type="GO" id="GO:0016765">
    <property type="term" value="F:transferase activity, transferring alkyl or aryl (other than methyl) groups"/>
    <property type="evidence" value="ECO:0007669"/>
    <property type="project" value="UniProtKB-ARBA"/>
</dbReference>
<organism evidence="1">
    <name type="scientific">Gordonia sp. TM414</name>
    <dbReference type="NCBI Taxonomy" id="226326"/>
    <lineage>
        <taxon>Bacteria</taxon>
        <taxon>Bacillati</taxon>
        <taxon>Actinomycetota</taxon>
        <taxon>Actinomycetes</taxon>
        <taxon>Mycobacteriales</taxon>
        <taxon>Gordoniaceae</taxon>
        <taxon>Gordonia</taxon>
    </lineage>
</organism>
<protein>
    <submittedName>
        <fullName evidence="1">Putative phytoene synthase</fullName>
    </submittedName>
</protein>